<feature type="region of interest" description="Disordered" evidence="1">
    <location>
        <begin position="1"/>
        <end position="27"/>
    </location>
</feature>
<dbReference type="AlphaFoldDB" id="A0AAE0ZFL8"/>
<comment type="caution">
    <text evidence="2">The sequence shown here is derived from an EMBL/GenBank/DDBJ whole genome shotgun (WGS) entry which is preliminary data.</text>
</comment>
<organism evidence="2 3">
    <name type="scientific">Elysia crispata</name>
    <name type="common">lettuce slug</name>
    <dbReference type="NCBI Taxonomy" id="231223"/>
    <lineage>
        <taxon>Eukaryota</taxon>
        <taxon>Metazoa</taxon>
        <taxon>Spiralia</taxon>
        <taxon>Lophotrochozoa</taxon>
        <taxon>Mollusca</taxon>
        <taxon>Gastropoda</taxon>
        <taxon>Heterobranchia</taxon>
        <taxon>Euthyneura</taxon>
        <taxon>Panpulmonata</taxon>
        <taxon>Sacoglossa</taxon>
        <taxon>Placobranchoidea</taxon>
        <taxon>Plakobranchidae</taxon>
        <taxon>Elysia</taxon>
    </lineage>
</organism>
<accession>A0AAE0ZFL8</accession>
<evidence type="ECO:0000256" key="1">
    <source>
        <dbReference type="SAM" id="MobiDB-lite"/>
    </source>
</evidence>
<evidence type="ECO:0000313" key="3">
    <source>
        <dbReference type="Proteomes" id="UP001283361"/>
    </source>
</evidence>
<name>A0AAE0ZFL8_9GAST</name>
<reference evidence="2" key="1">
    <citation type="journal article" date="2023" name="G3 (Bethesda)">
        <title>A reference genome for the long-term kleptoplast-retaining sea slug Elysia crispata morphotype clarki.</title>
        <authorList>
            <person name="Eastman K.E."/>
            <person name="Pendleton A.L."/>
            <person name="Shaikh M.A."/>
            <person name="Suttiyut T."/>
            <person name="Ogas R."/>
            <person name="Tomko P."/>
            <person name="Gavelis G."/>
            <person name="Widhalm J.R."/>
            <person name="Wisecaver J.H."/>
        </authorList>
    </citation>
    <scope>NUCLEOTIDE SEQUENCE</scope>
    <source>
        <strain evidence="2">ECLA1</strain>
    </source>
</reference>
<dbReference type="EMBL" id="JAWDGP010004040">
    <property type="protein sequence ID" value="KAK3768548.1"/>
    <property type="molecule type" value="Genomic_DNA"/>
</dbReference>
<evidence type="ECO:0000313" key="2">
    <source>
        <dbReference type="EMBL" id="KAK3768548.1"/>
    </source>
</evidence>
<dbReference type="Proteomes" id="UP001283361">
    <property type="component" value="Unassembled WGS sequence"/>
</dbReference>
<protein>
    <submittedName>
        <fullName evidence="2">Uncharacterized protein</fullName>
    </submittedName>
</protein>
<gene>
    <name evidence="2" type="ORF">RRG08_066072</name>
</gene>
<proteinExistence type="predicted"/>
<feature type="compositionally biased region" description="Polar residues" evidence="1">
    <location>
        <begin position="9"/>
        <end position="27"/>
    </location>
</feature>
<sequence>MDRTGEKITASTVDRTGSNSEVTSQENTAESFVTEITVLHKVSECLDTATQFAYEINLTLLTWPVL</sequence>
<keyword evidence="3" id="KW-1185">Reference proteome</keyword>